<keyword evidence="10" id="KW-0413">Isomerase</keyword>
<dbReference type="RefSeq" id="WP_089893473.1">
    <property type="nucleotide sequence ID" value="NZ_CALLJM010000029.1"/>
</dbReference>
<dbReference type="InterPro" id="IPR050986">
    <property type="entry name" value="GutQ/KpsF_isomerases"/>
</dbReference>
<dbReference type="CDD" id="cd04604">
    <property type="entry name" value="CBS_pair_SIS_assoc"/>
    <property type="match status" value="1"/>
</dbReference>
<dbReference type="InterPro" id="IPR046342">
    <property type="entry name" value="CBS_dom_sf"/>
</dbReference>
<dbReference type="InterPro" id="IPR000644">
    <property type="entry name" value="CBS_dom"/>
</dbReference>
<dbReference type="SMART" id="SM00116">
    <property type="entry name" value="CBS"/>
    <property type="match status" value="2"/>
</dbReference>
<keyword evidence="5" id="KW-0479">Metal-binding</keyword>
<organism evidence="10 11">
    <name type="scientific">Lentibacter algarum</name>
    <dbReference type="NCBI Taxonomy" id="576131"/>
    <lineage>
        <taxon>Bacteria</taxon>
        <taxon>Pseudomonadati</taxon>
        <taxon>Pseudomonadota</taxon>
        <taxon>Alphaproteobacteria</taxon>
        <taxon>Rhodobacterales</taxon>
        <taxon>Roseobacteraceae</taxon>
        <taxon>Lentibacter</taxon>
    </lineage>
</organism>
<feature type="site" description="Catalytically relevant" evidence="6">
    <location>
        <position position="190"/>
    </location>
</feature>
<feature type="site" description="Catalytically relevant" evidence="6">
    <location>
        <position position="149"/>
    </location>
</feature>
<keyword evidence="11" id="KW-1185">Reference proteome</keyword>
<keyword evidence="3 7" id="KW-0129">CBS domain</keyword>
<evidence type="ECO:0000256" key="7">
    <source>
        <dbReference type="PROSITE-ProRule" id="PRU00703"/>
    </source>
</evidence>
<evidence type="ECO:0000313" key="11">
    <source>
        <dbReference type="Proteomes" id="UP000199026"/>
    </source>
</evidence>
<dbReference type="Gene3D" id="3.10.580.10">
    <property type="entry name" value="CBS-domain"/>
    <property type="match status" value="1"/>
</dbReference>
<feature type="site" description="Catalytically relevant" evidence="6">
    <location>
        <position position="56"/>
    </location>
</feature>
<dbReference type="PROSITE" id="PS51464">
    <property type="entry name" value="SIS"/>
    <property type="match status" value="1"/>
</dbReference>
<feature type="domain" description="CBS" evidence="8">
    <location>
        <begin position="268"/>
        <end position="321"/>
    </location>
</feature>
<evidence type="ECO:0000259" key="9">
    <source>
        <dbReference type="PROSITE" id="PS51464"/>
    </source>
</evidence>
<dbReference type="GO" id="GO:0005975">
    <property type="term" value="P:carbohydrate metabolic process"/>
    <property type="evidence" value="ECO:0007669"/>
    <property type="project" value="InterPro"/>
</dbReference>
<evidence type="ECO:0000256" key="6">
    <source>
        <dbReference type="PIRSR" id="PIRSR004692-3"/>
    </source>
</evidence>
<dbReference type="Pfam" id="PF01380">
    <property type="entry name" value="SIS"/>
    <property type="match status" value="1"/>
</dbReference>
<protein>
    <submittedName>
        <fullName evidence="10">Arabinose-5-phosphate isomerase</fullName>
    </submittedName>
</protein>
<dbReference type="FunFam" id="3.40.50.10490:FF:000011">
    <property type="entry name" value="Arabinose 5-phosphate isomerase"/>
    <property type="match status" value="1"/>
</dbReference>
<gene>
    <name evidence="10" type="ORF">SAMN05444486_103662</name>
</gene>
<dbReference type="InterPro" id="IPR035474">
    <property type="entry name" value="SIS_Kpsf"/>
</dbReference>
<evidence type="ECO:0000256" key="3">
    <source>
        <dbReference type="ARBA" id="ARBA00023122"/>
    </source>
</evidence>
<evidence type="ECO:0000256" key="5">
    <source>
        <dbReference type="PIRSR" id="PIRSR004692-2"/>
    </source>
</evidence>
<dbReference type="NCBIfam" id="TIGR00393">
    <property type="entry name" value="kpsF"/>
    <property type="match status" value="1"/>
</dbReference>
<dbReference type="GO" id="GO:0046872">
    <property type="term" value="F:metal ion binding"/>
    <property type="evidence" value="ECO:0007669"/>
    <property type="project" value="UniProtKB-KW"/>
</dbReference>
<feature type="site" description="Catalytically relevant" evidence="6">
    <location>
        <position position="108"/>
    </location>
</feature>
<reference evidence="10 11" key="1">
    <citation type="submission" date="2016-10" db="EMBL/GenBank/DDBJ databases">
        <authorList>
            <person name="de Groot N.N."/>
        </authorList>
    </citation>
    <scope>NUCLEOTIDE SEQUENCE [LARGE SCALE GENOMIC DNA]</scope>
    <source>
        <strain evidence="10 11">DSM 24677</strain>
    </source>
</reference>
<dbReference type="InterPro" id="IPR004800">
    <property type="entry name" value="KdsD/KpsF-type"/>
</dbReference>
<dbReference type="STRING" id="576131.SAMN05444486_103662"/>
<evidence type="ECO:0000256" key="4">
    <source>
        <dbReference type="PIRNR" id="PIRNR004692"/>
    </source>
</evidence>
<dbReference type="InterPro" id="IPR001347">
    <property type="entry name" value="SIS_dom"/>
</dbReference>
<name>A0A1H3MJS6_9RHOB</name>
<dbReference type="AlphaFoldDB" id="A0A1H3MJS6"/>
<dbReference type="PROSITE" id="PS51371">
    <property type="entry name" value="CBS"/>
    <property type="match status" value="2"/>
</dbReference>
<dbReference type="InterPro" id="IPR046348">
    <property type="entry name" value="SIS_dom_sf"/>
</dbReference>
<feature type="domain" description="CBS" evidence="8">
    <location>
        <begin position="206"/>
        <end position="263"/>
    </location>
</feature>
<dbReference type="EMBL" id="FNPR01000003">
    <property type="protein sequence ID" value="SDY76972.1"/>
    <property type="molecule type" value="Genomic_DNA"/>
</dbReference>
<proteinExistence type="inferred from homology"/>
<feature type="domain" description="SIS" evidence="9">
    <location>
        <begin position="38"/>
        <end position="181"/>
    </location>
</feature>
<evidence type="ECO:0000256" key="2">
    <source>
        <dbReference type="ARBA" id="ARBA00022737"/>
    </source>
</evidence>
<keyword evidence="2" id="KW-0677">Repeat</keyword>
<comment type="similarity">
    <text evidence="1 4">Belongs to the SIS family. GutQ/KpsF subfamily.</text>
</comment>
<dbReference type="PANTHER" id="PTHR42745:SF1">
    <property type="entry name" value="ARABINOSE 5-PHOSPHATE ISOMERASE KDSD"/>
    <property type="match status" value="1"/>
</dbReference>
<dbReference type="GO" id="GO:1901135">
    <property type="term" value="P:carbohydrate derivative metabolic process"/>
    <property type="evidence" value="ECO:0007669"/>
    <property type="project" value="InterPro"/>
</dbReference>
<dbReference type="GeneID" id="78125604"/>
<dbReference type="CDD" id="cd05014">
    <property type="entry name" value="SIS_Kpsf"/>
    <property type="match status" value="1"/>
</dbReference>
<evidence type="ECO:0000259" key="8">
    <source>
        <dbReference type="PROSITE" id="PS51371"/>
    </source>
</evidence>
<dbReference type="Pfam" id="PF00571">
    <property type="entry name" value="CBS"/>
    <property type="match status" value="2"/>
</dbReference>
<dbReference type="PANTHER" id="PTHR42745">
    <property type="match status" value="1"/>
</dbReference>
<dbReference type="SUPFAM" id="SSF53697">
    <property type="entry name" value="SIS domain"/>
    <property type="match status" value="1"/>
</dbReference>
<dbReference type="PIRSF" id="PIRSF004692">
    <property type="entry name" value="KdsD_KpsF"/>
    <property type="match status" value="1"/>
</dbReference>
<dbReference type="OrthoDB" id="9762536at2"/>
<dbReference type="GO" id="GO:0097367">
    <property type="term" value="F:carbohydrate derivative binding"/>
    <property type="evidence" value="ECO:0007669"/>
    <property type="project" value="InterPro"/>
</dbReference>
<evidence type="ECO:0000313" key="10">
    <source>
        <dbReference type="EMBL" id="SDY76972.1"/>
    </source>
</evidence>
<dbReference type="Gene3D" id="3.40.50.10490">
    <property type="entry name" value="Glucose-6-phosphate isomerase like protein, domain 1"/>
    <property type="match status" value="1"/>
</dbReference>
<dbReference type="Proteomes" id="UP000199026">
    <property type="component" value="Unassembled WGS sequence"/>
</dbReference>
<evidence type="ECO:0000256" key="1">
    <source>
        <dbReference type="ARBA" id="ARBA00008165"/>
    </source>
</evidence>
<dbReference type="GO" id="GO:0019146">
    <property type="term" value="F:arabinose-5-phosphate isomerase activity"/>
    <property type="evidence" value="ECO:0007669"/>
    <property type="project" value="UniProtKB-ARBA"/>
</dbReference>
<sequence length="321" mass="34032">MTQPDDLPIVRSARRVLQTEANAILEMVEALPKDFAEVVELILKTEGRVIISGVGKSGHIGRKISATLASTGTPSYFVHAAEASHGDLGMITSQDICLLISNSGETNELRDILLHTRRFNIPMIAISSNMGSTLMQSADFKLNLPNLPEACAIGMAPTTSTTLTLALGDAIAVAVMEQRGFGSEDFLKNHPGGKLGAQLSRVADLMHKGEKVPTVEADTPMSDVLLSMTSKGFGITGVLKGGILIGVISDGDLRRHMGNLMEKTAGEIATLDPVTITPELFAAQALALLNEKKISALMVVDEAKRPVGIVHIHDLLRAGVA</sequence>
<accession>A0A1H3MJS6</accession>
<feature type="binding site" evidence="5">
    <location>
        <position position="79"/>
    </location>
    <ligand>
        <name>Zn(2+)</name>
        <dbReference type="ChEBI" id="CHEBI:29105"/>
    </ligand>
</feature>
<keyword evidence="5" id="KW-0862">Zinc</keyword>